<dbReference type="GO" id="GO:0022900">
    <property type="term" value="P:electron transport chain"/>
    <property type="evidence" value="ECO:0007669"/>
    <property type="project" value="UniProtKB-UniRule"/>
</dbReference>
<evidence type="ECO:0000313" key="9">
    <source>
        <dbReference type="Proteomes" id="UP000654279"/>
    </source>
</evidence>
<dbReference type="SMART" id="SM00900">
    <property type="entry name" value="FMN_bind"/>
    <property type="match status" value="1"/>
</dbReference>
<dbReference type="HAMAP" id="MF_00479">
    <property type="entry name" value="RsxG_RnfG"/>
    <property type="match status" value="1"/>
</dbReference>
<dbReference type="Pfam" id="PF04205">
    <property type="entry name" value="FMN_bind"/>
    <property type="match status" value="1"/>
</dbReference>
<keyword evidence="1 6" id="KW-0813">Transport</keyword>
<comment type="subunit">
    <text evidence="6">The complex is composed of six subunits: RnfA, RnfB, RnfC, RnfD, RnfE and RnfG.</text>
</comment>
<proteinExistence type="inferred from homology"/>
<gene>
    <name evidence="6" type="primary">rnfG</name>
    <name evidence="8" type="ORF">H8699_06930</name>
</gene>
<dbReference type="PANTHER" id="PTHR36118:SF1">
    <property type="entry name" value="ION-TRANSLOCATING OXIDOREDUCTASE COMPLEX SUBUNIT G"/>
    <property type="match status" value="1"/>
</dbReference>
<dbReference type="NCBIfam" id="TIGR01947">
    <property type="entry name" value="rnfG"/>
    <property type="match status" value="1"/>
</dbReference>
<dbReference type="PANTHER" id="PTHR36118">
    <property type="entry name" value="ION-TRANSLOCATING OXIDOREDUCTASE COMPLEX SUBUNIT G"/>
    <property type="match status" value="1"/>
</dbReference>
<protein>
    <recommendedName>
        <fullName evidence="6">Ion-translocating oxidoreductase complex subunit G</fullName>
        <ecNumber evidence="6">7.-.-.-</ecNumber>
    </recommendedName>
    <alternativeName>
        <fullName evidence="6">Rnf electron transport complex subunit G</fullName>
    </alternativeName>
</protein>
<keyword evidence="3 6" id="KW-0285">Flavoprotein</keyword>
<keyword evidence="4 6" id="KW-0288">FMN</keyword>
<comment type="similarity">
    <text evidence="6">Belongs to the RnfG family.</text>
</comment>
<dbReference type="InterPro" id="IPR010209">
    <property type="entry name" value="Ion_transpt_RnfG/RsxG"/>
</dbReference>
<feature type="modified residue" description="FMN phosphoryl threonine" evidence="6">
    <location>
        <position position="168"/>
    </location>
</feature>
<sequence>MRDIWKLAWRLLAITLVAALALGVTNYVTKDPIAQQDREKNDKARQAVFEACDRFEPVDVDEAMGGAQIETLKPLEIYAAYQGDEQMGYTFKIAPKGYGGEIELTVGISFEGKVTGLTVGTNSETPGLGANATKEEFRNLFVDKDQFPLEVSKSASGDNEIQALTGATITSRAVATGVNDAMSFYQQFLSKEGK</sequence>
<dbReference type="GO" id="GO:0009055">
    <property type="term" value="F:electron transfer activity"/>
    <property type="evidence" value="ECO:0007669"/>
    <property type="project" value="InterPro"/>
</dbReference>
<evidence type="ECO:0000256" key="6">
    <source>
        <dbReference type="HAMAP-Rule" id="MF_00479"/>
    </source>
</evidence>
<evidence type="ECO:0000259" key="7">
    <source>
        <dbReference type="SMART" id="SM00900"/>
    </source>
</evidence>
<keyword evidence="6" id="KW-1133">Transmembrane helix</keyword>
<comment type="function">
    <text evidence="6">Part of a membrane-bound complex that couples electron transfer with translocation of ions across the membrane.</text>
</comment>
<keyword evidence="6" id="KW-0472">Membrane</keyword>
<comment type="cofactor">
    <cofactor evidence="6">
        <name>FMN</name>
        <dbReference type="ChEBI" id="CHEBI:58210"/>
    </cofactor>
</comment>
<name>A0A926HMH8_9FIRM</name>
<keyword evidence="9" id="KW-1185">Reference proteome</keyword>
<feature type="domain" description="FMN-binding" evidence="7">
    <location>
        <begin position="97"/>
        <end position="185"/>
    </location>
</feature>
<dbReference type="EC" id="7.-.-.-" evidence="6"/>
<comment type="caution">
    <text evidence="8">The sequence shown here is derived from an EMBL/GenBank/DDBJ whole genome shotgun (WGS) entry which is preliminary data.</text>
</comment>
<dbReference type="AlphaFoldDB" id="A0A926HMH8"/>
<reference evidence="8" key="1">
    <citation type="submission" date="2020-08" db="EMBL/GenBank/DDBJ databases">
        <title>Genome public.</title>
        <authorList>
            <person name="Liu C."/>
            <person name="Sun Q."/>
        </authorList>
    </citation>
    <scope>NUCLEOTIDE SEQUENCE</scope>
    <source>
        <strain evidence="8">NSJ-44</strain>
    </source>
</reference>
<evidence type="ECO:0000256" key="2">
    <source>
        <dbReference type="ARBA" id="ARBA00022553"/>
    </source>
</evidence>
<organism evidence="8 9">
    <name type="scientific">Luoshenia tenuis</name>
    <dbReference type="NCBI Taxonomy" id="2763654"/>
    <lineage>
        <taxon>Bacteria</taxon>
        <taxon>Bacillati</taxon>
        <taxon>Bacillota</taxon>
        <taxon>Clostridia</taxon>
        <taxon>Christensenellales</taxon>
        <taxon>Christensenellaceae</taxon>
        <taxon>Luoshenia</taxon>
    </lineage>
</organism>
<evidence type="ECO:0000256" key="4">
    <source>
        <dbReference type="ARBA" id="ARBA00022643"/>
    </source>
</evidence>
<keyword evidence="5 6" id="KW-0249">Electron transport</keyword>
<keyword evidence="6" id="KW-0812">Transmembrane</keyword>
<evidence type="ECO:0000313" key="8">
    <source>
        <dbReference type="EMBL" id="MBC8529158.1"/>
    </source>
</evidence>
<comment type="subcellular location">
    <subcellularLocation>
        <location evidence="6">Cell membrane</location>
        <topology evidence="6">Single-pass membrane protein</topology>
    </subcellularLocation>
</comment>
<accession>A0A926HMH8</accession>
<evidence type="ECO:0000256" key="1">
    <source>
        <dbReference type="ARBA" id="ARBA00022448"/>
    </source>
</evidence>
<evidence type="ECO:0000256" key="3">
    <source>
        <dbReference type="ARBA" id="ARBA00022630"/>
    </source>
</evidence>
<dbReference type="GO" id="GO:0010181">
    <property type="term" value="F:FMN binding"/>
    <property type="evidence" value="ECO:0007669"/>
    <property type="project" value="InterPro"/>
</dbReference>
<evidence type="ECO:0000256" key="5">
    <source>
        <dbReference type="ARBA" id="ARBA00022982"/>
    </source>
</evidence>
<keyword evidence="6" id="KW-1278">Translocase</keyword>
<dbReference type="GO" id="GO:0005886">
    <property type="term" value="C:plasma membrane"/>
    <property type="evidence" value="ECO:0007669"/>
    <property type="project" value="UniProtKB-SubCell"/>
</dbReference>
<dbReference type="EMBL" id="JACRSO010000002">
    <property type="protein sequence ID" value="MBC8529158.1"/>
    <property type="molecule type" value="Genomic_DNA"/>
</dbReference>
<dbReference type="PIRSF" id="PIRSF006091">
    <property type="entry name" value="E_trnsport_RnfG"/>
    <property type="match status" value="1"/>
</dbReference>
<dbReference type="Proteomes" id="UP000654279">
    <property type="component" value="Unassembled WGS sequence"/>
</dbReference>
<keyword evidence="2 6" id="KW-0597">Phosphoprotein</keyword>
<dbReference type="InterPro" id="IPR007329">
    <property type="entry name" value="FMN-bd"/>
</dbReference>
<keyword evidence="6" id="KW-1003">Cell membrane</keyword>
<dbReference type="RefSeq" id="WP_138296228.1">
    <property type="nucleotide sequence ID" value="NZ_JACRSO010000002.1"/>
</dbReference>